<reference evidence="2 3" key="1">
    <citation type="submission" date="2024-05" db="EMBL/GenBank/DDBJ databases">
        <title>Haplotype-resolved chromosome-level genome assembly of Huyou (Citrus changshanensis).</title>
        <authorList>
            <person name="Miao C."/>
            <person name="Chen W."/>
            <person name="Wu Y."/>
            <person name="Wang L."/>
            <person name="Zhao S."/>
            <person name="Grierson D."/>
            <person name="Xu C."/>
            <person name="Chen K."/>
        </authorList>
    </citation>
    <scope>NUCLEOTIDE SEQUENCE [LARGE SCALE GENOMIC DNA]</scope>
    <source>
        <strain evidence="2">01-14</strain>
        <tissue evidence="2">Leaf</tissue>
    </source>
</reference>
<sequence length="132" mass="14700">MASSSSSSSRFTAKRKYEAPQTKVLIPPLMNMMNMAYAISLESPAGVGLSYSNTKSDYNPNADKSTAQDSYTFPISWLERLPQYKTRGNAWVDDATGATDLFEHRWTTGLMHAFNSDQTHKGLFTNCDCVKV</sequence>
<dbReference type="InterPro" id="IPR029058">
    <property type="entry name" value="AB_hydrolase_fold"/>
</dbReference>
<accession>A0AAP0QSI0</accession>
<organism evidence="2 3">
    <name type="scientific">Citrus x changshan-huyou</name>
    <dbReference type="NCBI Taxonomy" id="2935761"/>
    <lineage>
        <taxon>Eukaryota</taxon>
        <taxon>Viridiplantae</taxon>
        <taxon>Streptophyta</taxon>
        <taxon>Embryophyta</taxon>
        <taxon>Tracheophyta</taxon>
        <taxon>Spermatophyta</taxon>
        <taxon>Magnoliopsida</taxon>
        <taxon>eudicotyledons</taxon>
        <taxon>Gunneridae</taxon>
        <taxon>Pentapetalae</taxon>
        <taxon>rosids</taxon>
        <taxon>malvids</taxon>
        <taxon>Sapindales</taxon>
        <taxon>Rutaceae</taxon>
        <taxon>Aurantioideae</taxon>
        <taxon>Citrus</taxon>
    </lineage>
</organism>
<dbReference type="GO" id="GO:0006508">
    <property type="term" value="P:proteolysis"/>
    <property type="evidence" value="ECO:0007669"/>
    <property type="project" value="InterPro"/>
</dbReference>
<evidence type="ECO:0000256" key="1">
    <source>
        <dbReference type="ARBA" id="ARBA00009431"/>
    </source>
</evidence>
<evidence type="ECO:0000313" key="3">
    <source>
        <dbReference type="Proteomes" id="UP001428341"/>
    </source>
</evidence>
<dbReference type="Pfam" id="PF00450">
    <property type="entry name" value="Peptidase_S10"/>
    <property type="match status" value="1"/>
</dbReference>
<gene>
    <name evidence="2" type="ORF">WN944_009987</name>
</gene>
<dbReference type="EMBL" id="JBCGBO010000002">
    <property type="protein sequence ID" value="KAK9221560.1"/>
    <property type="molecule type" value="Genomic_DNA"/>
</dbReference>
<keyword evidence="3" id="KW-1185">Reference proteome</keyword>
<dbReference type="InterPro" id="IPR001563">
    <property type="entry name" value="Peptidase_S10"/>
</dbReference>
<protein>
    <submittedName>
        <fullName evidence="2">Uncharacterized protein</fullName>
    </submittedName>
</protein>
<evidence type="ECO:0000313" key="2">
    <source>
        <dbReference type="EMBL" id="KAK9221560.1"/>
    </source>
</evidence>
<proteinExistence type="inferred from homology"/>
<dbReference type="AlphaFoldDB" id="A0AAP0QSI0"/>
<dbReference type="GO" id="GO:0004185">
    <property type="term" value="F:serine-type carboxypeptidase activity"/>
    <property type="evidence" value="ECO:0007669"/>
    <property type="project" value="InterPro"/>
</dbReference>
<comment type="caution">
    <text evidence="2">The sequence shown here is derived from an EMBL/GenBank/DDBJ whole genome shotgun (WGS) entry which is preliminary data.</text>
</comment>
<dbReference type="Gene3D" id="3.40.50.1820">
    <property type="entry name" value="alpha/beta hydrolase"/>
    <property type="match status" value="1"/>
</dbReference>
<dbReference type="Proteomes" id="UP001428341">
    <property type="component" value="Unassembled WGS sequence"/>
</dbReference>
<dbReference type="SUPFAM" id="SSF53474">
    <property type="entry name" value="alpha/beta-Hydrolases"/>
    <property type="match status" value="1"/>
</dbReference>
<name>A0AAP0QSI0_9ROSI</name>
<comment type="similarity">
    <text evidence="1">Belongs to the peptidase S10 family.</text>
</comment>